<evidence type="ECO:0000313" key="3">
    <source>
        <dbReference type="EMBL" id="SHK45807.1"/>
    </source>
</evidence>
<organism evidence="3 4">
    <name type="scientific">Tepidibacter formicigenes DSM 15518</name>
    <dbReference type="NCBI Taxonomy" id="1123349"/>
    <lineage>
        <taxon>Bacteria</taxon>
        <taxon>Bacillati</taxon>
        <taxon>Bacillota</taxon>
        <taxon>Clostridia</taxon>
        <taxon>Peptostreptococcales</taxon>
        <taxon>Peptostreptococcaceae</taxon>
        <taxon>Tepidibacter</taxon>
    </lineage>
</organism>
<dbReference type="GO" id="GO:0005829">
    <property type="term" value="C:cytosol"/>
    <property type="evidence" value="ECO:0007669"/>
    <property type="project" value="TreeGrafter"/>
</dbReference>
<dbReference type="SMART" id="SM00530">
    <property type="entry name" value="HTH_XRE"/>
    <property type="match status" value="1"/>
</dbReference>
<dbReference type="InterPro" id="IPR050807">
    <property type="entry name" value="TransReg_Diox_bact_type"/>
</dbReference>
<keyword evidence="1" id="KW-0238">DNA-binding</keyword>
<dbReference type="STRING" id="1123349.SAMN02744037_02375"/>
<evidence type="ECO:0000259" key="2">
    <source>
        <dbReference type="PROSITE" id="PS50943"/>
    </source>
</evidence>
<dbReference type="AlphaFoldDB" id="A0A1M6SME7"/>
<reference evidence="4" key="1">
    <citation type="submission" date="2016-11" db="EMBL/GenBank/DDBJ databases">
        <authorList>
            <person name="Varghese N."/>
            <person name="Submissions S."/>
        </authorList>
    </citation>
    <scope>NUCLEOTIDE SEQUENCE [LARGE SCALE GENOMIC DNA]</scope>
    <source>
        <strain evidence="4">DSM 15518</strain>
    </source>
</reference>
<keyword evidence="4" id="KW-1185">Reference proteome</keyword>
<feature type="domain" description="HTH cro/C1-type" evidence="2">
    <location>
        <begin position="6"/>
        <end position="61"/>
    </location>
</feature>
<dbReference type="GO" id="GO:0003700">
    <property type="term" value="F:DNA-binding transcription factor activity"/>
    <property type="evidence" value="ECO:0007669"/>
    <property type="project" value="TreeGrafter"/>
</dbReference>
<gene>
    <name evidence="3" type="ORF">SAMN02744037_02375</name>
</gene>
<dbReference type="InterPro" id="IPR001387">
    <property type="entry name" value="Cro/C1-type_HTH"/>
</dbReference>
<dbReference type="PANTHER" id="PTHR46797:SF1">
    <property type="entry name" value="METHYLPHOSPHONATE SYNTHASE"/>
    <property type="match status" value="1"/>
</dbReference>
<proteinExistence type="predicted"/>
<dbReference type="SUPFAM" id="SSF47413">
    <property type="entry name" value="lambda repressor-like DNA-binding domains"/>
    <property type="match status" value="1"/>
</dbReference>
<dbReference type="Gene3D" id="1.10.260.40">
    <property type="entry name" value="lambda repressor-like DNA-binding domains"/>
    <property type="match status" value="1"/>
</dbReference>
<name>A0A1M6SME7_9FIRM</name>
<protein>
    <submittedName>
        <fullName evidence="3">Helix-turn-helix</fullName>
    </submittedName>
</protein>
<dbReference type="Pfam" id="PF01381">
    <property type="entry name" value="HTH_3"/>
    <property type="match status" value="1"/>
</dbReference>
<dbReference type="RefSeq" id="WP_072890264.1">
    <property type="nucleotide sequence ID" value="NZ_FRAE01000074.1"/>
</dbReference>
<sequence>MLKENLKRIRKLKNISQRELAEQAKVTPAYIALIETGDRKNPSLEVLQSIAQALEVDIFQLLE</sequence>
<evidence type="ECO:0000256" key="1">
    <source>
        <dbReference type="ARBA" id="ARBA00023125"/>
    </source>
</evidence>
<dbReference type="OrthoDB" id="9814553at2"/>
<dbReference type="InterPro" id="IPR010982">
    <property type="entry name" value="Lambda_DNA-bd_dom_sf"/>
</dbReference>
<dbReference type="GO" id="GO:0003677">
    <property type="term" value="F:DNA binding"/>
    <property type="evidence" value="ECO:0007669"/>
    <property type="project" value="UniProtKB-KW"/>
</dbReference>
<dbReference type="EMBL" id="FRAE01000074">
    <property type="protein sequence ID" value="SHK45807.1"/>
    <property type="molecule type" value="Genomic_DNA"/>
</dbReference>
<dbReference type="Proteomes" id="UP000242497">
    <property type="component" value="Unassembled WGS sequence"/>
</dbReference>
<dbReference type="PANTHER" id="PTHR46797">
    <property type="entry name" value="HTH-TYPE TRANSCRIPTIONAL REGULATOR"/>
    <property type="match status" value="1"/>
</dbReference>
<dbReference type="CDD" id="cd00093">
    <property type="entry name" value="HTH_XRE"/>
    <property type="match status" value="1"/>
</dbReference>
<accession>A0A1M6SME7</accession>
<evidence type="ECO:0000313" key="4">
    <source>
        <dbReference type="Proteomes" id="UP000242497"/>
    </source>
</evidence>
<dbReference type="PROSITE" id="PS50943">
    <property type="entry name" value="HTH_CROC1"/>
    <property type="match status" value="1"/>
</dbReference>